<dbReference type="Proteomes" id="UP001054857">
    <property type="component" value="Unassembled WGS sequence"/>
</dbReference>
<dbReference type="GO" id="GO:0008839">
    <property type="term" value="F:4-hydroxy-tetrahydrodipicolinate reductase"/>
    <property type="evidence" value="ECO:0007669"/>
    <property type="project" value="InterPro"/>
</dbReference>
<dbReference type="EMBL" id="BMAR01000036">
    <property type="protein sequence ID" value="GFR50212.1"/>
    <property type="molecule type" value="Genomic_DNA"/>
</dbReference>
<name>A0AAD3HRJ2_9CHLO</name>
<dbReference type="InterPro" id="IPR036291">
    <property type="entry name" value="NAD(P)-bd_dom_sf"/>
</dbReference>
<feature type="region of interest" description="Disordered" evidence="3">
    <location>
        <begin position="334"/>
        <end position="355"/>
    </location>
</feature>
<dbReference type="PANTHER" id="PTHR20836:SF0">
    <property type="entry name" value="4-HYDROXY-TETRAHYDRODIPICOLINATE REDUCTASE 1, CHLOROPLASTIC-RELATED"/>
    <property type="match status" value="1"/>
</dbReference>
<keyword evidence="2" id="KW-0560">Oxidoreductase</keyword>
<dbReference type="GO" id="GO:0009089">
    <property type="term" value="P:lysine biosynthetic process via diaminopimelate"/>
    <property type="evidence" value="ECO:0007669"/>
    <property type="project" value="InterPro"/>
</dbReference>
<dbReference type="PANTHER" id="PTHR20836">
    <property type="entry name" value="DIHYDRODIPICOLINATE REDUCTASE"/>
    <property type="match status" value="1"/>
</dbReference>
<accession>A0AAD3HRJ2</accession>
<dbReference type="AlphaFoldDB" id="A0AAD3HRJ2"/>
<dbReference type="SUPFAM" id="SSF51735">
    <property type="entry name" value="NAD(P)-binding Rossmann-fold domains"/>
    <property type="match status" value="1"/>
</dbReference>
<reference evidence="5 6" key="1">
    <citation type="journal article" date="2021" name="Sci. Rep.">
        <title>Genome sequencing of the multicellular alga Astrephomene provides insights into convergent evolution of germ-soma differentiation.</title>
        <authorList>
            <person name="Yamashita S."/>
            <person name="Yamamoto K."/>
            <person name="Matsuzaki R."/>
            <person name="Suzuki S."/>
            <person name="Yamaguchi H."/>
            <person name="Hirooka S."/>
            <person name="Minakuchi Y."/>
            <person name="Miyagishima S."/>
            <person name="Kawachi M."/>
            <person name="Toyoda A."/>
            <person name="Nozaki H."/>
        </authorList>
    </citation>
    <scope>NUCLEOTIDE SEQUENCE [LARGE SCALE GENOMIC DNA]</scope>
    <source>
        <strain evidence="5 6">NIES-4017</strain>
    </source>
</reference>
<organism evidence="5 6">
    <name type="scientific">Astrephomene gubernaculifera</name>
    <dbReference type="NCBI Taxonomy" id="47775"/>
    <lineage>
        <taxon>Eukaryota</taxon>
        <taxon>Viridiplantae</taxon>
        <taxon>Chlorophyta</taxon>
        <taxon>core chlorophytes</taxon>
        <taxon>Chlorophyceae</taxon>
        <taxon>CS clade</taxon>
        <taxon>Chlamydomonadales</taxon>
        <taxon>Astrephomenaceae</taxon>
        <taxon>Astrephomene</taxon>
    </lineage>
</organism>
<dbReference type="Gene3D" id="3.40.50.720">
    <property type="entry name" value="NAD(P)-binding Rossmann-like Domain"/>
    <property type="match status" value="1"/>
</dbReference>
<gene>
    <name evidence="5" type="ORF">Agub_g12389</name>
</gene>
<feature type="domain" description="Dihydrodipicolinate reductase N-terminal" evidence="4">
    <location>
        <begin position="25"/>
        <end position="140"/>
    </location>
</feature>
<evidence type="ECO:0000313" key="6">
    <source>
        <dbReference type="Proteomes" id="UP001054857"/>
    </source>
</evidence>
<dbReference type="InterPro" id="IPR000846">
    <property type="entry name" value="DapB_N"/>
</dbReference>
<keyword evidence="6" id="KW-1185">Reference proteome</keyword>
<comment type="caution">
    <text evidence="5">The sequence shown here is derived from an EMBL/GenBank/DDBJ whole genome shotgun (WGS) entry which is preliminary data.</text>
</comment>
<evidence type="ECO:0000256" key="2">
    <source>
        <dbReference type="ARBA" id="ARBA00023002"/>
    </source>
</evidence>
<proteinExistence type="predicted"/>
<evidence type="ECO:0000313" key="5">
    <source>
        <dbReference type="EMBL" id="GFR50212.1"/>
    </source>
</evidence>
<evidence type="ECO:0000256" key="1">
    <source>
        <dbReference type="ARBA" id="ARBA00022857"/>
    </source>
</evidence>
<evidence type="ECO:0000259" key="4">
    <source>
        <dbReference type="Pfam" id="PF01113"/>
    </source>
</evidence>
<keyword evidence="1" id="KW-0521">NADP</keyword>
<evidence type="ECO:0000256" key="3">
    <source>
        <dbReference type="SAM" id="MobiDB-lite"/>
    </source>
</evidence>
<feature type="compositionally biased region" description="Gly residues" evidence="3">
    <location>
        <begin position="334"/>
        <end position="344"/>
    </location>
</feature>
<sequence length="375" mass="39135">MHSARTGHVTRCVPQVRCSLGLPPIMVNSCTGKMGHSAAESLVMHGFPLIPHTFSGLSVGVAVKNIGVRGVPVQLVGKAKRQAALDSLKSQYPRMMVVDFTLAHCVEDHAQFYADNGLPFIMGTTGGDRQRMREAVEAAGVYAVLPSLAGEQAAAFHALLTSLAAPLPPNFEQYAYEATGRAADAGALDLLDPSAAPEIAWTLQRMGIQCDEAQVHHMRAARQHRMEGLLHLEREPPAASKLHVLQGRGAARTCRLTAPHHGDSSISGRGAAGGAGADQPSLLLRHYGLDRAAFAAGVVLAARFLAARVAEGAAQRVYDMVDVLRAAVLESGDGGGGGGGGGGSQQEVGHSAPRFSSNILSADQLVKVTATSVAE</sequence>
<dbReference type="Pfam" id="PF01113">
    <property type="entry name" value="DapB_N"/>
    <property type="match status" value="1"/>
</dbReference>
<dbReference type="GO" id="GO:0019877">
    <property type="term" value="P:diaminopimelate biosynthetic process"/>
    <property type="evidence" value="ECO:0007669"/>
    <property type="project" value="TreeGrafter"/>
</dbReference>
<dbReference type="InterPro" id="IPR023940">
    <property type="entry name" value="DHDPR_bac"/>
</dbReference>
<dbReference type="GO" id="GO:0009570">
    <property type="term" value="C:chloroplast stroma"/>
    <property type="evidence" value="ECO:0007669"/>
    <property type="project" value="TreeGrafter"/>
</dbReference>
<protein>
    <recommendedName>
        <fullName evidence="4">Dihydrodipicolinate reductase N-terminal domain-containing protein</fullName>
    </recommendedName>
</protein>